<gene>
    <name evidence="2" type="ORF">NDU88_006488</name>
</gene>
<feature type="region of interest" description="Disordered" evidence="1">
    <location>
        <begin position="1"/>
        <end position="39"/>
    </location>
</feature>
<keyword evidence="3" id="KW-1185">Reference proteome</keyword>
<name>A0AAV7RQD5_PLEWA</name>
<dbReference type="EMBL" id="JANPWB010000009">
    <property type="protein sequence ID" value="KAJ1153730.1"/>
    <property type="molecule type" value="Genomic_DNA"/>
</dbReference>
<dbReference type="AlphaFoldDB" id="A0AAV7RQD5"/>
<dbReference type="Proteomes" id="UP001066276">
    <property type="component" value="Chromosome 5"/>
</dbReference>
<evidence type="ECO:0000313" key="3">
    <source>
        <dbReference type="Proteomes" id="UP001066276"/>
    </source>
</evidence>
<reference evidence="2" key="1">
    <citation type="journal article" date="2022" name="bioRxiv">
        <title>Sequencing and chromosome-scale assembly of the giantPleurodeles waltlgenome.</title>
        <authorList>
            <person name="Brown T."/>
            <person name="Elewa A."/>
            <person name="Iarovenko S."/>
            <person name="Subramanian E."/>
            <person name="Araus A.J."/>
            <person name="Petzold A."/>
            <person name="Susuki M."/>
            <person name="Suzuki K.-i.T."/>
            <person name="Hayashi T."/>
            <person name="Toyoda A."/>
            <person name="Oliveira C."/>
            <person name="Osipova E."/>
            <person name="Leigh N.D."/>
            <person name="Simon A."/>
            <person name="Yun M.H."/>
        </authorList>
    </citation>
    <scope>NUCLEOTIDE SEQUENCE</scope>
    <source>
        <strain evidence="2">20211129_DDA</strain>
        <tissue evidence="2">Liver</tissue>
    </source>
</reference>
<evidence type="ECO:0000313" key="2">
    <source>
        <dbReference type="EMBL" id="KAJ1153730.1"/>
    </source>
</evidence>
<protein>
    <submittedName>
        <fullName evidence="2">Uncharacterized protein</fullName>
    </submittedName>
</protein>
<evidence type="ECO:0000256" key="1">
    <source>
        <dbReference type="SAM" id="MobiDB-lite"/>
    </source>
</evidence>
<feature type="compositionally biased region" description="Basic and acidic residues" evidence="1">
    <location>
        <begin position="1"/>
        <end position="19"/>
    </location>
</feature>
<organism evidence="2 3">
    <name type="scientific">Pleurodeles waltl</name>
    <name type="common">Iberian ribbed newt</name>
    <dbReference type="NCBI Taxonomy" id="8319"/>
    <lineage>
        <taxon>Eukaryota</taxon>
        <taxon>Metazoa</taxon>
        <taxon>Chordata</taxon>
        <taxon>Craniata</taxon>
        <taxon>Vertebrata</taxon>
        <taxon>Euteleostomi</taxon>
        <taxon>Amphibia</taxon>
        <taxon>Batrachia</taxon>
        <taxon>Caudata</taxon>
        <taxon>Salamandroidea</taxon>
        <taxon>Salamandridae</taxon>
        <taxon>Pleurodelinae</taxon>
        <taxon>Pleurodeles</taxon>
    </lineage>
</organism>
<accession>A0AAV7RQD5</accession>
<proteinExistence type="predicted"/>
<comment type="caution">
    <text evidence="2">The sequence shown here is derived from an EMBL/GenBank/DDBJ whole genome shotgun (WGS) entry which is preliminary data.</text>
</comment>
<sequence>MKHEQRWAEVRRARRHDDPAAETGRGKPAGKAPAGPDRSYEARVALGRGKQRSGCRVWRREACREGPGRVQYEGRRKRRRDEGHHERAQKLNRRWKALVALAVRIHLSESGTI</sequence>